<proteinExistence type="predicted"/>
<dbReference type="RefSeq" id="WP_331217007.1">
    <property type="nucleotide sequence ID" value="NZ_JAZGQK010000024.1"/>
</dbReference>
<evidence type="ECO:0000313" key="1">
    <source>
        <dbReference type="EMBL" id="MEE6261920.1"/>
    </source>
</evidence>
<gene>
    <name evidence="1" type="ORF">V1633_25880</name>
</gene>
<evidence type="ECO:0000313" key="2">
    <source>
        <dbReference type="Proteomes" id="UP001332243"/>
    </source>
</evidence>
<evidence type="ECO:0008006" key="3">
    <source>
        <dbReference type="Google" id="ProtNLM"/>
    </source>
</evidence>
<sequence>MAFATRDEETLVNIFHTVIEVFRIVIQVLRCRGRSTEELIGSLDAPTAVRPQPRAEAPVTTVRVVQRLLCGLQNPLRETAVTARVLRALGYPTDLVIGYEPVPMTGDRRLFSWLEIAGRVRGTSMPAQTFYPQLWRFPA</sequence>
<protein>
    <recommendedName>
        <fullName evidence="3">Microcin J25-processing protein McjB C-terminal domain-containing protein</fullName>
    </recommendedName>
</protein>
<dbReference type="Proteomes" id="UP001332243">
    <property type="component" value="Unassembled WGS sequence"/>
</dbReference>
<organism evidence="1 2">
    <name type="scientific">Plantactinospora sonchi</name>
    <dbReference type="NCBI Taxonomy" id="1544735"/>
    <lineage>
        <taxon>Bacteria</taxon>
        <taxon>Bacillati</taxon>
        <taxon>Actinomycetota</taxon>
        <taxon>Actinomycetes</taxon>
        <taxon>Micromonosporales</taxon>
        <taxon>Micromonosporaceae</taxon>
        <taxon>Plantactinospora</taxon>
    </lineage>
</organism>
<comment type="caution">
    <text evidence="1">The sequence shown here is derived from an EMBL/GenBank/DDBJ whole genome shotgun (WGS) entry which is preliminary data.</text>
</comment>
<accession>A0ABU7RZT5</accession>
<keyword evidence="2" id="KW-1185">Reference proteome</keyword>
<dbReference type="EMBL" id="JAZGQK010000024">
    <property type="protein sequence ID" value="MEE6261920.1"/>
    <property type="molecule type" value="Genomic_DNA"/>
</dbReference>
<name>A0ABU7RZT5_9ACTN</name>
<reference evidence="1 2" key="1">
    <citation type="submission" date="2024-01" db="EMBL/GenBank/DDBJ databases">
        <title>Genome insights into Plantactinospora sonchi sp. nov.</title>
        <authorList>
            <person name="Wang L."/>
        </authorList>
    </citation>
    <scope>NUCLEOTIDE SEQUENCE [LARGE SCALE GENOMIC DNA]</scope>
    <source>
        <strain evidence="1 2">NEAU-QY2</strain>
    </source>
</reference>